<feature type="compositionally biased region" description="Acidic residues" evidence="2">
    <location>
        <begin position="644"/>
        <end position="666"/>
    </location>
</feature>
<feature type="compositionally biased region" description="Low complexity" evidence="2">
    <location>
        <begin position="888"/>
        <end position="906"/>
    </location>
</feature>
<feature type="region of interest" description="Disordered" evidence="2">
    <location>
        <begin position="819"/>
        <end position="906"/>
    </location>
</feature>
<feature type="coiled-coil region" evidence="1">
    <location>
        <begin position="363"/>
        <end position="394"/>
    </location>
</feature>
<keyword evidence="4" id="KW-1185">Reference proteome</keyword>
<feature type="compositionally biased region" description="Basic and acidic residues" evidence="2">
    <location>
        <begin position="610"/>
        <end position="619"/>
    </location>
</feature>
<dbReference type="AlphaFoldDB" id="A0AAD5VUA4"/>
<evidence type="ECO:0000313" key="4">
    <source>
        <dbReference type="Proteomes" id="UP001213000"/>
    </source>
</evidence>
<comment type="caution">
    <text evidence="3">The sequence shown here is derived from an EMBL/GenBank/DDBJ whole genome shotgun (WGS) entry which is preliminary data.</text>
</comment>
<feature type="compositionally biased region" description="Basic residues" evidence="2">
    <location>
        <begin position="874"/>
        <end position="883"/>
    </location>
</feature>
<feature type="region of interest" description="Disordered" evidence="2">
    <location>
        <begin position="12"/>
        <end position="31"/>
    </location>
</feature>
<proteinExistence type="predicted"/>
<dbReference type="InterPro" id="IPR040221">
    <property type="entry name" value="CDCA7/CDA7L"/>
</dbReference>
<gene>
    <name evidence="3" type="ORF">NP233_g4683</name>
</gene>
<dbReference type="PANTHER" id="PTHR31169:SF8">
    <property type="entry name" value="ZINC-FINGER DOMAIN OF MONOAMINE-OXIDASE A REPRESSOR R1 PROTEIN"/>
    <property type="match status" value="1"/>
</dbReference>
<dbReference type="EMBL" id="JANIEX010000258">
    <property type="protein sequence ID" value="KAJ3570011.1"/>
    <property type="molecule type" value="Genomic_DNA"/>
</dbReference>
<keyword evidence="1" id="KW-0175">Coiled coil</keyword>
<evidence type="ECO:0000256" key="1">
    <source>
        <dbReference type="SAM" id="Coils"/>
    </source>
</evidence>
<protein>
    <recommendedName>
        <fullName evidence="5">Zinc-finger domain-containing protein</fullName>
    </recommendedName>
</protein>
<feature type="region of interest" description="Disordered" evidence="2">
    <location>
        <begin position="729"/>
        <end position="782"/>
    </location>
</feature>
<dbReference type="Proteomes" id="UP001213000">
    <property type="component" value="Unassembled WGS sequence"/>
</dbReference>
<sequence length="906" mass="99668">MSPCTFLELIYPAKEKEKEKEPAPNQKEKPPRERRCVAKFCKFCLKNRYDLEFDDLVTTVRAAKHEPGHIDTADYIYKCPKCCDICNCPRCRKSKGLEPMGSAGTIRRPPPEPIAKPPKQKADRKQRSKPPADSASVKGGAKAPRKPKSKPLPVVKWTSIPVKLSLEEAEARFHIREFVLRFADLFDPSLPKANLEELEEIGGGRHQGREEDDEMVSWVSEFCVKSIIVGLLNLLEKDLRGALATSIKHAVKEIRNLGVNLNKIWPILSSLRDTSVTLSHSPSESDLLAGLPPSSLPGSPTPTRPFTFTFPDPLPPPTTHDIRAIRSTRHNDANDGLHIAYSAQMVPVITSLIEDVLLTSAIREEIENGVRESKESIKEQREAVKREAERWEQVRKGMETHVKLKAQILENRAKREYHKHKLASLDNSLKVLTPKCAPRLTPLGTDADSRIYWILSPGVSEREAASDFIASCSKDEKPTKGRGKTRKVPKAKVLATDEERRDMKSWSWFVAVWGRKPEDAAGSALWKGKGKAKENASNFKNSGVKLKIKVKKTAKEDDAMNVDDEQDHRRRSKHDEDEEMGSASDHERASSTPSRSSACASTSTSPSASDDERSDRSQSDQEDENGSEDEEGEDENVAANELMEQGDDEVEDEDEDMDEDDEDDDTERWWGFYDPLEILRLSDWIAIKAGLDSEEVDAVQHQQSSSASAISKPKELMTTVPLQLALKPLHTTDENDSRASSSTGTTLTLVNGGTNGYGGGKKSRDTSITTVNDNSSSSIDKNKQHQLKSLVEELRTFSSLLKWRMEEDKYEVVLRDATAASGGGGSVTPAGTSPAPTSLVNGHANGSVNVSAAGSRAGSVNGSDRERSSGVVRIKGKGKGKGKGARESVGSVSVGSLYGSTSMATR</sequence>
<dbReference type="GO" id="GO:0005634">
    <property type="term" value="C:nucleus"/>
    <property type="evidence" value="ECO:0007669"/>
    <property type="project" value="TreeGrafter"/>
</dbReference>
<accession>A0AAD5VUA4</accession>
<feature type="compositionally biased region" description="Acidic residues" evidence="2">
    <location>
        <begin position="620"/>
        <end position="636"/>
    </location>
</feature>
<evidence type="ECO:0008006" key="5">
    <source>
        <dbReference type="Google" id="ProtNLM"/>
    </source>
</evidence>
<dbReference type="PANTHER" id="PTHR31169">
    <property type="entry name" value="OS05G0300700 PROTEIN"/>
    <property type="match status" value="1"/>
</dbReference>
<feature type="compositionally biased region" description="Basic and acidic residues" evidence="2">
    <location>
        <begin position="13"/>
        <end position="31"/>
    </location>
</feature>
<name>A0AAD5VUA4_9AGAR</name>
<reference evidence="3" key="1">
    <citation type="submission" date="2022-07" db="EMBL/GenBank/DDBJ databases">
        <title>Genome Sequence of Leucocoprinus birnbaumii.</title>
        <authorList>
            <person name="Buettner E."/>
        </authorList>
    </citation>
    <scope>NUCLEOTIDE SEQUENCE</scope>
    <source>
        <strain evidence="3">VT141</strain>
    </source>
</reference>
<feature type="compositionally biased region" description="Low complexity" evidence="2">
    <location>
        <begin position="743"/>
        <end position="752"/>
    </location>
</feature>
<evidence type="ECO:0000256" key="2">
    <source>
        <dbReference type="SAM" id="MobiDB-lite"/>
    </source>
</evidence>
<organism evidence="3 4">
    <name type="scientific">Leucocoprinus birnbaumii</name>
    <dbReference type="NCBI Taxonomy" id="56174"/>
    <lineage>
        <taxon>Eukaryota</taxon>
        <taxon>Fungi</taxon>
        <taxon>Dikarya</taxon>
        <taxon>Basidiomycota</taxon>
        <taxon>Agaricomycotina</taxon>
        <taxon>Agaricomycetes</taxon>
        <taxon>Agaricomycetidae</taxon>
        <taxon>Agaricales</taxon>
        <taxon>Agaricineae</taxon>
        <taxon>Agaricaceae</taxon>
        <taxon>Leucocoprinus</taxon>
    </lineage>
</organism>
<feature type="region of interest" description="Disordered" evidence="2">
    <location>
        <begin position="99"/>
        <end position="150"/>
    </location>
</feature>
<feature type="compositionally biased region" description="Low complexity" evidence="2">
    <location>
        <begin position="590"/>
        <end position="608"/>
    </location>
</feature>
<evidence type="ECO:0000313" key="3">
    <source>
        <dbReference type="EMBL" id="KAJ3570011.1"/>
    </source>
</evidence>
<feature type="compositionally biased region" description="Polar residues" evidence="2">
    <location>
        <begin position="835"/>
        <end position="862"/>
    </location>
</feature>
<feature type="region of interest" description="Disordered" evidence="2">
    <location>
        <begin position="550"/>
        <end position="669"/>
    </location>
</feature>
<dbReference type="GO" id="GO:0006355">
    <property type="term" value="P:regulation of DNA-templated transcription"/>
    <property type="evidence" value="ECO:0007669"/>
    <property type="project" value="InterPro"/>
</dbReference>